<protein>
    <submittedName>
        <fullName evidence="2">Uncharacterized protein</fullName>
    </submittedName>
</protein>
<gene>
    <name evidence="2" type="ORF">BT93_L0490</name>
</gene>
<evidence type="ECO:0000256" key="1">
    <source>
        <dbReference type="SAM" id="SignalP"/>
    </source>
</evidence>
<dbReference type="AlphaFoldDB" id="A0A8T0CPL2"/>
<name>A0A8T0CPL2_CORYI</name>
<evidence type="ECO:0000313" key="2">
    <source>
        <dbReference type="EMBL" id="KAF7849598.1"/>
    </source>
</evidence>
<feature type="chain" id="PRO_5035937643" evidence="1">
    <location>
        <begin position="20"/>
        <end position="78"/>
    </location>
</feature>
<dbReference type="EMBL" id="MU089740">
    <property type="protein sequence ID" value="KAF7849598.1"/>
    <property type="molecule type" value="Genomic_DNA"/>
</dbReference>
<sequence length="78" mass="8896">MICFRNFVFLSWFLSFKKAQNAGVVAIQTAKGRPFQVTHRGALDVVDIKQVEATKVEPRTSLMQLYYLNKATEMVSLL</sequence>
<accession>A0A8T0CPL2</accession>
<feature type="signal peptide" evidence="1">
    <location>
        <begin position="1"/>
        <end position="19"/>
    </location>
</feature>
<dbReference type="Proteomes" id="UP000806378">
    <property type="component" value="Unassembled WGS sequence"/>
</dbReference>
<proteinExistence type="predicted"/>
<organism evidence="2 3">
    <name type="scientific">Corymbia citriodora subsp. variegata</name>
    <dbReference type="NCBI Taxonomy" id="360336"/>
    <lineage>
        <taxon>Eukaryota</taxon>
        <taxon>Viridiplantae</taxon>
        <taxon>Streptophyta</taxon>
        <taxon>Embryophyta</taxon>
        <taxon>Tracheophyta</taxon>
        <taxon>Spermatophyta</taxon>
        <taxon>Magnoliopsida</taxon>
        <taxon>eudicotyledons</taxon>
        <taxon>Gunneridae</taxon>
        <taxon>Pentapetalae</taxon>
        <taxon>rosids</taxon>
        <taxon>malvids</taxon>
        <taxon>Myrtales</taxon>
        <taxon>Myrtaceae</taxon>
        <taxon>Myrtoideae</taxon>
        <taxon>Eucalypteae</taxon>
        <taxon>Corymbia</taxon>
    </lineage>
</organism>
<comment type="caution">
    <text evidence="2">The sequence shown here is derived from an EMBL/GenBank/DDBJ whole genome shotgun (WGS) entry which is preliminary data.</text>
</comment>
<reference evidence="2" key="1">
    <citation type="submission" date="2020-05" db="EMBL/GenBank/DDBJ databases">
        <title>WGS assembly of Corymbia citriodora subspecies variegata.</title>
        <authorList>
            <person name="Barry K."/>
            <person name="Hundley H."/>
            <person name="Shu S."/>
            <person name="Jenkins J."/>
            <person name="Grimwood J."/>
            <person name="Baten A."/>
        </authorList>
    </citation>
    <scope>NUCLEOTIDE SEQUENCE</scope>
    <source>
        <strain evidence="2">CV2-018</strain>
    </source>
</reference>
<keyword evidence="1" id="KW-0732">Signal</keyword>
<dbReference type="Gramene" id="rna-gnl|WGS:JABURB|Cocit.L0490.1">
    <property type="protein sequence ID" value="cds-KAF7849598.1"/>
    <property type="gene ID" value="gene-BT93_L0490"/>
</dbReference>
<keyword evidence="3" id="KW-1185">Reference proteome</keyword>
<evidence type="ECO:0000313" key="3">
    <source>
        <dbReference type="Proteomes" id="UP000806378"/>
    </source>
</evidence>